<dbReference type="InterPro" id="IPR012349">
    <property type="entry name" value="Split_barrel_FMN-bd"/>
</dbReference>
<protein>
    <recommendedName>
        <fullName evidence="1">Pyridoxamine 5'-phosphate oxidase N-terminal domain-containing protein</fullName>
    </recommendedName>
</protein>
<dbReference type="NCBIfam" id="NF005232">
    <property type="entry name" value="PRK06733.1"/>
    <property type="match status" value="1"/>
</dbReference>
<keyword evidence="3" id="KW-1185">Reference proteome</keyword>
<organism evidence="2 3">
    <name type="scientific">Kroppenstedtia pulmonis</name>
    <dbReference type="NCBI Taxonomy" id="1380685"/>
    <lineage>
        <taxon>Bacteria</taxon>
        <taxon>Bacillati</taxon>
        <taxon>Bacillota</taxon>
        <taxon>Bacilli</taxon>
        <taxon>Bacillales</taxon>
        <taxon>Thermoactinomycetaceae</taxon>
        <taxon>Kroppenstedtia</taxon>
    </lineage>
</organism>
<reference evidence="2 3" key="1">
    <citation type="submission" date="2020-01" db="EMBL/GenBank/DDBJ databases">
        <authorList>
            <person name="Gulvik C.A."/>
            <person name="Batra D.G."/>
        </authorList>
    </citation>
    <scope>NUCLEOTIDE SEQUENCE [LARGE SCALE GENOMIC DNA]</scope>
    <source>
        <strain evidence="2 3">W9323</strain>
    </source>
</reference>
<dbReference type="KEGG" id="kpul:GXN76_10165"/>
<evidence type="ECO:0000259" key="1">
    <source>
        <dbReference type="Pfam" id="PF01243"/>
    </source>
</evidence>
<evidence type="ECO:0000313" key="2">
    <source>
        <dbReference type="EMBL" id="QKG84804.1"/>
    </source>
</evidence>
<sequence>MANRVSDTLSEALLQKLSGEQYVLLATLDHETGFPAVSAISWAYAPDKFHVRAAVGYRSRIVANIKAQPKVSAIVIGPDSTYEISGTARIIHEPLAGVQIKLAGLEIQVETVRDAMFFGAKITQEPQYAKTYDKETADKLDQQVLEALRWE</sequence>
<dbReference type="Proteomes" id="UP000503088">
    <property type="component" value="Chromosome"/>
</dbReference>
<dbReference type="EMBL" id="CP048104">
    <property type="protein sequence ID" value="QKG84804.1"/>
    <property type="molecule type" value="Genomic_DNA"/>
</dbReference>
<dbReference type="Pfam" id="PF01243">
    <property type="entry name" value="PNPOx_N"/>
    <property type="match status" value="1"/>
</dbReference>
<dbReference type="SUPFAM" id="SSF50475">
    <property type="entry name" value="FMN-binding split barrel"/>
    <property type="match status" value="1"/>
</dbReference>
<accession>A0A7D3XIZ8</accession>
<dbReference type="RefSeq" id="WP_173222851.1">
    <property type="nucleotide sequence ID" value="NZ_CP048104.1"/>
</dbReference>
<dbReference type="InterPro" id="IPR011576">
    <property type="entry name" value="Pyridox_Oxase_N"/>
</dbReference>
<gene>
    <name evidence="2" type="ORF">GXN76_10165</name>
</gene>
<name>A0A7D3XIZ8_9BACL</name>
<dbReference type="Gene3D" id="2.30.110.10">
    <property type="entry name" value="Electron Transport, Fmn-binding Protein, Chain A"/>
    <property type="match status" value="1"/>
</dbReference>
<feature type="domain" description="Pyridoxamine 5'-phosphate oxidase N-terminal" evidence="1">
    <location>
        <begin position="10"/>
        <end position="94"/>
    </location>
</feature>
<dbReference type="AlphaFoldDB" id="A0A7D3XIZ8"/>
<proteinExistence type="predicted"/>
<evidence type="ECO:0000313" key="3">
    <source>
        <dbReference type="Proteomes" id="UP000503088"/>
    </source>
</evidence>